<evidence type="ECO:0000313" key="2">
    <source>
        <dbReference type="Proteomes" id="UP001500279"/>
    </source>
</evidence>
<reference evidence="1 2" key="1">
    <citation type="journal article" date="2019" name="Int. J. Syst. Evol. Microbiol.">
        <title>The Global Catalogue of Microorganisms (GCM) 10K type strain sequencing project: providing services to taxonomists for standard genome sequencing and annotation.</title>
        <authorList>
            <consortium name="The Broad Institute Genomics Platform"/>
            <consortium name="The Broad Institute Genome Sequencing Center for Infectious Disease"/>
            <person name="Wu L."/>
            <person name="Ma J."/>
        </authorList>
    </citation>
    <scope>NUCLEOTIDE SEQUENCE [LARGE SCALE GENOMIC DNA]</scope>
    <source>
        <strain evidence="1 2">JCM 15503</strain>
    </source>
</reference>
<evidence type="ECO:0000313" key="1">
    <source>
        <dbReference type="EMBL" id="GAA0767525.1"/>
    </source>
</evidence>
<protein>
    <submittedName>
        <fullName evidence="1">Type VI secretion system baseplate subunit TssG</fullName>
    </submittedName>
</protein>
<dbReference type="RefSeq" id="WP_231010241.1">
    <property type="nucleotide sequence ID" value="NZ_BAAAEW010000047.1"/>
</dbReference>
<gene>
    <name evidence="1" type="primary">tssG_2</name>
    <name evidence="1" type="ORF">GCM10009107_56520</name>
</gene>
<dbReference type="InterPro" id="IPR010732">
    <property type="entry name" value="T6SS_TssG-like"/>
</dbReference>
<sequence length="392" mass="42443">MDAARHPLIPAPAAALTPPRAAPARALLASAVDRLFAEPHRFGFHQAVRLLQRWADSHDAASRPELQFRNTLSLSFPASEIAALERHARQPAQLLPQTGTGPAADALAASLAELPAAAPVPERIELTPAFMGLLGVMGTLPLSYTEQFLAREVYDRDGAARAFLDIFQHRAVSLFHEAWRKHRLPLAFEADPQRQFRPMALALAGLGLQGLQGRMQAPEGAVADDAVAFYAGHLQQRVIGARQLQQMLADYLGLPVTLTQFVGRWFSLEADNCTSLGLANATLGSDALIGDRVWQRDLRVRLSIGPMTRTQHRRFLPGGPGALALKQLVTLATGISLEYEVRLCLKAEEIAPAQLGEDPQQGGAHLGWNTFLLSGPSATDREEAAYDIHAAA</sequence>
<comment type="caution">
    <text evidence="1">The sequence shown here is derived from an EMBL/GenBank/DDBJ whole genome shotgun (WGS) entry which is preliminary data.</text>
</comment>
<dbReference type="NCBIfam" id="TIGR03347">
    <property type="entry name" value="VI_chp_1"/>
    <property type="match status" value="1"/>
</dbReference>
<dbReference type="EMBL" id="BAAAEW010000047">
    <property type="protein sequence ID" value="GAA0767525.1"/>
    <property type="molecule type" value="Genomic_DNA"/>
</dbReference>
<dbReference type="PANTHER" id="PTHR35564:SF4">
    <property type="entry name" value="CYTOPLASMIC PROTEIN"/>
    <property type="match status" value="1"/>
</dbReference>
<dbReference type="PANTHER" id="PTHR35564">
    <property type="match status" value="1"/>
</dbReference>
<organism evidence="1 2">
    <name type="scientific">Ideonella azotifigens</name>
    <dbReference type="NCBI Taxonomy" id="513160"/>
    <lineage>
        <taxon>Bacteria</taxon>
        <taxon>Pseudomonadati</taxon>
        <taxon>Pseudomonadota</taxon>
        <taxon>Betaproteobacteria</taxon>
        <taxon>Burkholderiales</taxon>
        <taxon>Sphaerotilaceae</taxon>
        <taxon>Ideonella</taxon>
    </lineage>
</organism>
<name>A0ABN1KI31_9BURK</name>
<dbReference type="Pfam" id="PF06996">
    <property type="entry name" value="T6SS_TssG"/>
    <property type="match status" value="1"/>
</dbReference>
<dbReference type="Proteomes" id="UP001500279">
    <property type="component" value="Unassembled WGS sequence"/>
</dbReference>
<accession>A0ABN1KI31</accession>
<proteinExistence type="predicted"/>
<keyword evidence="2" id="KW-1185">Reference proteome</keyword>